<accession>A0A8S1HTU3</accession>
<organism evidence="2 3">
    <name type="scientific">Caenorhabditis auriculariae</name>
    <dbReference type="NCBI Taxonomy" id="2777116"/>
    <lineage>
        <taxon>Eukaryota</taxon>
        <taxon>Metazoa</taxon>
        <taxon>Ecdysozoa</taxon>
        <taxon>Nematoda</taxon>
        <taxon>Chromadorea</taxon>
        <taxon>Rhabditida</taxon>
        <taxon>Rhabditina</taxon>
        <taxon>Rhabditomorpha</taxon>
        <taxon>Rhabditoidea</taxon>
        <taxon>Rhabditidae</taxon>
        <taxon>Peloderinae</taxon>
        <taxon>Caenorhabditis</taxon>
    </lineage>
</organism>
<gene>
    <name evidence="2" type="ORF">CAUJ_LOCUS14604</name>
</gene>
<dbReference type="OrthoDB" id="5824971at2759"/>
<evidence type="ECO:0000313" key="2">
    <source>
        <dbReference type="EMBL" id="CAD6198698.1"/>
    </source>
</evidence>
<dbReference type="EMBL" id="CAJGYM010000135">
    <property type="protein sequence ID" value="CAD6198698.1"/>
    <property type="molecule type" value="Genomic_DNA"/>
</dbReference>
<proteinExistence type="predicted"/>
<dbReference type="Proteomes" id="UP000835052">
    <property type="component" value="Unassembled WGS sequence"/>
</dbReference>
<keyword evidence="1" id="KW-0175">Coiled coil</keyword>
<name>A0A8S1HTU3_9PELO</name>
<evidence type="ECO:0000313" key="3">
    <source>
        <dbReference type="Proteomes" id="UP000835052"/>
    </source>
</evidence>
<dbReference type="AlphaFoldDB" id="A0A8S1HTU3"/>
<sequence>MSVKRDRANTAERRKRLHELVDLREELKELQANLEQYEILFDDSVRKRSALENRYHGTDNEDQFLESLRIVEEKIHHHRQKISELQSEIIDKKECILSIETLVRMDEEAQSHP</sequence>
<feature type="coiled-coil region" evidence="1">
    <location>
        <begin position="13"/>
        <end position="88"/>
    </location>
</feature>
<reference evidence="2" key="1">
    <citation type="submission" date="2020-10" db="EMBL/GenBank/DDBJ databases">
        <authorList>
            <person name="Kikuchi T."/>
        </authorList>
    </citation>
    <scope>NUCLEOTIDE SEQUENCE</scope>
    <source>
        <strain evidence="2">NKZ352</strain>
    </source>
</reference>
<evidence type="ECO:0000256" key="1">
    <source>
        <dbReference type="SAM" id="Coils"/>
    </source>
</evidence>
<keyword evidence="3" id="KW-1185">Reference proteome</keyword>
<protein>
    <submittedName>
        <fullName evidence="2">Uncharacterized protein</fullName>
    </submittedName>
</protein>
<comment type="caution">
    <text evidence="2">The sequence shown here is derived from an EMBL/GenBank/DDBJ whole genome shotgun (WGS) entry which is preliminary data.</text>
</comment>